<keyword evidence="2" id="KW-0732">Signal</keyword>
<sequence length="257" mass="29689">MLLLLCFAALAVNTLQSNPYQECAKLFNPNNYIDRLPSLSLPFISNIAIPPVNVPDIKPSKVKTTKVISLVTKYVYRNPVCVKYTSKKSCKPMEAKENTKNNMDYLVTKEYFVNDLKSKYLNQNIQRQHKTLQDYQQLRENNFNDIDMYVASSEESKTFGKAHSTTPKLTQEEINDMLIEDRLDQLETILPQYTRKRVYQTSTITVTKVKSNQRATATLLVKNCMPQGYEVCPSKNKRRKSKVAEYSDNSEEKHFFG</sequence>
<evidence type="ECO:0000313" key="3">
    <source>
        <dbReference type="EMBL" id="CAH0547296.1"/>
    </source>
</evidence>
<dbReference type="OrthoDB" id="6780049at2759"/>
<feature type="chain" id="PRO_5040221703" evidence="2">
    <location>
        <begin position="18"/>
        <end position="257"/>
    </location>
</feature>
<feature type="signal peptide" evidence="2">
    <location>
        <begin position="1"/>
        <end position="17"/>
    </location>
</feature>
<protein>
    <submittedName>
        <fullName evidence="3">Uncharacterized protein</fullName>
    </submittedName>
</protein>
<gene>
    <name evidence="3" type="ORF">MELIAE_LOCUS1317</name>
</gene>
<evidence type="ECO:0000256" key="2">
    <source>
        <dbReference type="SAM" id="SignalP"/>
    </source>
</evidence>
<feature type="compositionally biased region" description="Basic and acidic residues" evidence="1">
    <location>
        <begin position="242"/>
        <end position="257"/>
    </location>
</feature>
<dbReference type="Proteomes" id="UP001154078">
    <property type="component" value="Chromosome 1"/>
</dbReference>
<proteinExistence type="predicted"/>
<accession>A0A9P0AU02</accession>
<evidence type="ECO:0000313" key="4">
    <source>
        <dbReference type="Proteomes" id="UP001154078"/>
    </source>
</evidence>
<reference evidence="3" key="1">
    <citation type="submission" date="2021-12" db="EMBL/GenBank/DDBJ databases">
        <authorList>
            <person name="King R."/>
        </authorList>
    </citation>
    <scope>NUCLEOTIDE SEQUENCE</scope>
</reference>
<feature type="region of interest" description="Disordered" evidence="1">
    <location>
        <begin position="237"/>
        <end position="257"/>
    </location>
</feature>
<keyword evidence="4" id="KW-1185">Reference proteome</keyword>
<organism evidence="3 4">
    <name type="scientific">Brassicogethes aeneus</name>
    <name type="common">Rape pollen beetle</name>
    <name type="synonym">Meligethes aeneus</name>
    <dbReference type="NCBI Taxonomy" id="1431903"/>
    <lineage>
        <taxon>Eukaryota</taxon>
        <taxon>Metazoa</taxon>
        <taxon>Ecdysozoa</taxon>
        <taxon>Arthropoda</taxon>
        <taxon>Hexapoda</taxon>
        <taxon>Insecta</taxon>
        <taxon>Pterygota</taxon>
        <taxon>Neoptera</taxon>
        <taxon>Endopterygota</taxon>
        <taxon>Coleoptera</taxon>
        <taxon>Polyphaga</taxon>
        <taxon>Cucujiformia</taxon>
        <taxon>Nitidulidae</taxon>
        <taxon>Meligethinae</taxon>
        <taxon>Brassicogethes</taxon>
    </lineage>
</organism>
<dbReference type="AlphaFoldDB" id="A0A9P0AU02"/>
<evidence type="ECO:0000256" key="1">
    <source>
        <dbReference type="SAM" id="MobiDB-lite"/>
    </source>
</evidence>
<name>A0A9P0AU02_BRAAE</name>
<dbReference type="EMBL" id="OV121132">
    <property type="protein sequence ID" value="CAH0547296.1"/>
    <property type="molecule type" value="Genomic_DNA"/>
</dbReference>